<evidence type="ECO:0000313" key="1">
    <source>
        <dbReference type="EMBL" id="PPQ28427.1"/>
    </source>
</evidence>
<reference evidence="1 2" key="1">
    <citation type="journal article" date="2018" name="Arch. Microbiol.">
        <title>New insights into the metabolic potential of the phototrophic purple bacterium Rhodopila globiformis DSM 161(T) from its draft genome sequence and evidence for a vanadium-dependent nitrogenase.</title>
        <authorList>
            <person name="Imhoff J.F."/>
            <person name="Rahn T."/>
            <person name="Kunzel S."/>
            <person name="Neulinger S.C."/>
        </authorList>
    </citation>
    <scope>NUCLEOTIDE SEQUENCE [LARGE SCALE GENOMIC DNA]</scope>
    <source>
        <strain evidence="1 2">DSM 16996</strain>
    </source>
</reference>
<protein>
    <submittedName>
        <fullName evidence="1">Uncharacterized protein</fullName>
    </submittedName>
</protein>
<sequence>MAGAEPQTWGTGLMNKIVFVGLDAHKATIAVADSDAVMRKSRLSSYPDFLTQISINAMSLIRNAPPLT</sequence>
<proteinExistence type="predicted"/>
<evidence type="ECO:0000313" key="2">
    <source>
        <dbReference type="Proteomes" id="UP000239089"/>
    </source>
</evidence>
<name>A0A2S6N1D2_9HYPH</name>
<gene>
    <name evidence="1" type="ORF">CCR94_17870</name>
</gene>
<dbReference type="Proteomes" id="UP000239089">
    <property type="component" value="Unassembled WGS sequence"/>
</dbReference>
<organism evidence="1 2">
    <name type="scientific">Rhodoblastus sphagnicola</name>
    <dbReference type="NCBI Taxonomy" id="333368"/>
    <lineage>
        <taxon>Bacteria</taxon>
        <taxon>Pseudomonadati</taxon>
        <taxon>Pseudomonadota</taxon>
        <taxon>Alphaproteobacteria</taxon>
        <taxon>Hyphomicrobiales</taxon>
        <taxon>Rhodoblastaceae</taxon>
        <taxon>Rhodoblastus</taxon>
    </lineage>
</organism>
<dbReference type="AlphaFoldDB" id="A0A2S6N1D2"/>
<comment type="caution">
    <text evidence="1">The sequence shown here is derived from an EMBL/GenBank/DDBJ whole genome shotgun (WGS) entry which is preliminary data.</text>
</comment>
<dbReference type="EMBL" id="NHSJ01000109">
    <property type="protein sequence ID" value="PPQ28427.1"/>
    <property type="molecule type" value="Genomic_DNA"/>
</dbReference>
<keyword evidence="2" id="KW-1185">Reference proteome</keyword>
<accession>A0A2S6N1D2</accession>